<evidence type="ECO:0000256" key="3">
    <source>
        <dbReference type="ARBA" id="ARBA00023274"/>
    </source>
</evidence>
<reference evidence="5" key="1">
    <citation type="submission" date="2020-12" db="EMBL/GenBank/DDBJ databases">
        <title>Metabolic potential, ecology and presence of endohyphal bacteria is reflected in genomic diversity of Mucoromycotina.</title>
        <authorList>
            <person name="Muszewska A."/>
            <person name="Okrasinska A."/>
            <person name="Steczkiewicz K."/>
            <person name="Drgas O."/>
            <person name="Orlowska M."/>
            <person name="Perlinska-Lenart U."/>
            <person name="Aleksandrzak-Piekarczyk T."/>
            <person name="Szatraj K."/>
            <person name="Zielenkiewicz U."/>
            <person name="Pilsyk S."/>
            <person name="Malc E."/>
            <person name="Mieczkowski P."/>
            <person name="Kruszewska J.S."/>
            <person name="Biernat P."/>
            <person name="Pawlowska J."/>
        </authorList>
    </citation>
    <scope>NUCLEOTIDE SEQUENCE</scope>
    <source>
        <strain evidence="5">WA0000067209</strain>
    </source>
</reference>
<evidence type="ECO:0000256" key="2">
    <source>
        <dbReference type="ARBA" id="ARBA00022980"/>
    </source>
</evidence>
<proteinExistence type="inferred from homology"/>
<dbReference type="SUPFAM" id="SSF52047">
    <property type="entry name" value="RNI-like"/>
    <property type="match status" value="1"/>
</dbReference>
<keyword evidence="2" id="KW-0689">Ribosomal protein</keyword>
<evidence type="ECO:0000313" key="6">
    <source>
        <dbReference type="Proteomes" id="UP000654370"/>
    </source>
</evidence>
<feature type="domain" description="Large ribosomal subunit protein uL6 alpha-beta" evidence="4">
    <location>
        <begin position="513"/>
        <end position="586"/>
    </location>
</feature>
<protein>
    <recommendedName>
        <fullName evidence="4">Large ribosomal subunit protein uL6 alpha-beta domain-containing protein</fullName>
    </recommendedName>
</protein>
<dbReference type="InterPro" id="IPR036789">
    <property type="entry name" value="Ribosomal_uL6-like_a/b-dom_sf"/>
</dbReference>
<organism evidence="5 6">
    <name type="scientific">Mortierella isabellina</name>
    <name type="common">Filamentous fungus</name>
    <name type="synonym">Umbelopsis isabellina</name>
    <dbReference type="NCBI Taxonomy" id="91625"/>
    <lineage>
        <taxon>Eukaryota</taxon>
        <taxon>Fungi</taxon>
        <taxon>Fungi incertae sedis</taxon>
        <taxon>Mucoromycota</taxon>
        <taxon>Mucoromycotina</taxon>
        <taxon>Umbelopsidomycetes</taxon>
        <taxon>Umbelopsidales</taxon>
        <taxon>Umbelopsidaceae</taxon>
        <taxon>Umbelopsis</taxon>
    </lineage>
</organism>
<dbReference type="FunFam" id="3.90.930.12:FF:000004">
    <property type="entry name" value="60S ribosomal protein L9"/>
    <property type="match status" value="1"/>
</dbReference>
<dbReference type="PANTHER" id="PTHR11655:SF16">
    <property type="entry name" value="60S RIBOSOMAL PROTEIN L9"/>
    <property type="match status" value="1"/>
</dbReference>
<keyword evidence="6" id="KW-1185">Reference proteome</keyword>
<comment type="caution">
    <text evidence="5">The sequence shown here is derived from an EMBL/GenBank/DDBJ whole genome shotgun (WGS) entry which is preliminary data.</text>
</comment>
<name>A0A8H7UHX3_MORIS</name>
<keyword evidence="3" id="KW-0687">Ribonucleoprotein</keyword>
<dbReference type="Proteomes" id="UP000654370">
    <property type="component" value="Unassembled WGS sequence"/>
</dbReference>
<accession>A0A8H7UHX3</accession>
<evidence type="ECO:0000313" key="5">
    <source>
        <dbReference type="EMBL" id="KAG2182347.1"/>
    </source>
</evidence>
<dbReference type="GO" id="GO:0022625">
    <property type="term" value="C:cytosolic large ribosomal subunit"/>
    <property type="evidence" value="ECO:0007669"/>
    <property type="project" value="TreeGrafter"/>
</dbReference>
<comment type="similarity">
    <text evidence="1">Belongs to the universal ribosomal protein uL6 family.</text>
</comment>
<dbReference type="InterPro" id="IPR002359">
    <property type="entry name" value="Ribosomal_uL6_CS2"/>
</dbReference>
<dbReference type="FunFam" id="3.90.930.12:FF:000003">
    <property type="entry name" value="60S ribosomal protein L9"/>
    <property type="match status" value="1"/>
</dbReference>
<dbReference type="InterPro" id="IPR032675">
    <property type="entry name" value="LRR_dom_sf"/>
</dbReference>
<dbReference type="InterPro" id="IPR000702">
    <property type="entry name" value="Ribosomal_uL6-like"/>
</dbReference>
<feature type="domain" description="Large ribosomal subunit protein uL6 alpha-beta" evidence="4">
    <location>
        <begin position="598"/>
        <end position="677"/>
    </location>
</feature>
<dbReference type="SUPFAM" id="SSF56053">
    <property type="entry name" value="Ribosomal protein L6"/>
    <property type="match status" value="2"/>
</dbReference>
<evidence type="ECO:0000259" key="4">
    <source>
        <dbReference type="Pfam" id="PF00347"/>
    </source>
</evidence>
<dbReference type="OrthoDB" id="10252633at2759"/>
<dbReference type="Gene3D" id="3.90.930.12">
    <property type="entry name" value="Ribosomal protein L6, alpha-beta domain"/>
    <property type="match status" value="2"/>
</dbReference>
<dbReference type="PANTHER" id="PTHR11655">
    <property type="entry name" value="60S/50S RIBOSOMAL PROTEIN L6/L9"/>
    <property type="match status" value="1"/>
</dbReference>
<dbReference type="EMBL" id="JAEPQZ010000004">
    <property type="protein sequence ID" value="KAG2182347.1"/>
    <property type="molecule type" value="Genomic_DNA"/>
</dbReference>
<dbReference type="InterPro" id="IPR020040">
    <property type="entry name" value="Ribosomal_uL6_a/b-dom"/>
</dbReference>
<dbReference type="GO" id="GO:0003735">
    <property type="term" value="F:structural constituent of ribosome"/>
    <property type="evidence" value="ECO:0007669"/>
    <property type="project" value="InterPro"/>
</dbReference>
<evidence type="ECO:0000256" key="1">
    <source>
        <dbReference type="ARBA" id="ARBA00009356"/>
    </source>
</evidence>
<sequence length="690" mass="78941">MAWHQAATPYMYRRLILDNLSKYKRCLELFRQTEINRNNENTNNEYSTRDYGQYVTAIVMEPPVVPNFMKELARHCPNTESFAISISVSYLNFLLQDTKLNFGVDDDWLITVYEQCPKLQHVNLQVSETPCGLLASRQFCSQLVSLNLLYSSKRLDIPSSLSFSNLRELRYQVHSESDTAILGGILSTASNLYTLAIAWSKTTFDLAFEPPDITEMLNTCVNLEKVSLEWSDSRHFCISRFPSQISEIQLYGSCHTTGDFLTHALTEGLHLKRLFIYCTNFSPSHIHAILSANADSLEGLAYYEPRLYSLSESLVRLCRNLKCLQTFKFQPQKGGGKVGDAVSKILRHQLETLVGAYDEPCFWDKEWPQIRHLKVNMKKRHTHTKAGIQRLVRAFPNVEYLSIVHYDKDIISIEEWQNLIALFPCLKGLQVKNWQTGHDIIHDTLQYKSLSAAYDESEKSLAGNNGVYQAHRMNPLFTLSKTNDGWIEMNIETDFLHLILEMKDIYKDDELIIPEGVEVNIKSRIVTVKGPRGELTKNLRHLNMEIKSAGEKKLKFVVYHGNRKHVACIRTVRSIVNNMITGVTKGFEYKMRYVYAHFPINVIINDNGKEVEIRNFLGQKVTFRVKMLEGVTCEASAAQKDELIITGNDLDAVSQSAASIQQTTSVKNKDIRKFLDGIYVSERNVIEEAA</sequence>
<dbReference type="PROSITE" id="PS00700">
    <property type="entry name" value="RIBOSOMAL_L6_2"/>
    <property type="match status" value="1"/>
</dbReference>
<dbReference type="Gene3D" id="3.80.10.10">
    <property type="entry name" value="Ribonuclease Inhibitor"/>
    <property type="match status" value="1"/>
</dbReference>
<dbReference type="GO" id="GO:0019843">
    <property type="term" value="F:rRNA binding"/>
    <property type="evidence" value="ECO:0007669"/>
    <property type="project" value="InterPro"/>
</dbReference>
<gene>
    <name evidence="5" type="ORF">INT43_007277</name>
</gene>
<dbReference type="Pfam" id="PF00347">
    <property type="entry name" value="Ribosomal_L6"/>
    <property type="match status" value="2"/>
</dbReference>
<dbReference type="AlphaFoldDB" id="A0A8H7UHX3"/>
<dbReference type="GO" id="GO:0002181">
    <property type="term" value="P:cytoplasmic translation"/>
    <property type="evidence" value="ECO:0007669"/>
    <property type="project" value="TreeGrafter"/>
</dbReference>